<keyword evidence="3" id="KW-1185">Reference proteome</keyword>
<proteinExistence type="inferred from homology"/>
<sequence>MTERESRAHVVVTTTTDAKEAAYELSDTAVRERLAASAQVYGVSSVYRWAGEVTRNDEWRVDFKTRADLVPELSRYLRENHEFLEPEIVAVPIVDGSAGYLNWITEQTEQPPR</sequence>
<dbReference type="EMBL" id="JANUGQ010000028">
    <property type="protein sequence ID" value="MCS0638957.1"/>
    <property type="molecule type" value="Genomic_DNA"/>
</dbReference>
<reference evidence="2" key="1">
    <citation type="submission" date="2022-08" db="EMBL/GenBank/DDBJ databases">
        <authorList>
            <person name="Somphong A."/>
            <person name="Phongsopitanun W."/>
        </authorList>
    </citation>
    <scope>NUCLEOTIDE SEQUENCE</scope>
    <source>
        <strain evidence="2">LP05-1</strain>
    </source>
</reference>
<dbReference type="Pfam" id="PF03091">
    <property type="entry name" value="CutA1"/>
    <property type="match status" value="1"/>
</dbReference>
<evidence type="ECO:0000313" key="2">
    <source>
        <dbReference type="EMBL" id="MCS0638957.1"/>
    </source>
</evidence>
<dbReference type="InterPro" id="IPR004323">
    <property type="entry name" value="Ion_tolerance_CutA"/>
</dbReference>
<dbReference type="InterPro" id="IPR011322">
    <property type="entry name" value="N-reg_PII-like_a/b"/>
</dbReference>
<dbReference type="PANTHER" id="PTHR23419">
    <property type="entry name" value="DIVALENT CATION TOLERANCE CUTA-RELATED"/>
    <property type="match status" value="1"/>
</dbReference>
<gene>
    <name evidence="2" type="ORF">NX801_25570</name>
</gene>
<accession>A0ABT2CPF6</accession>
<protein>
    <submittedName>
        <fullName evidence="2">Divalent-cation tolerance protein CutA</fullName>
    </submittedName>
</protein>
<dbReference type="InterPro" id="IPR015867">
    <property type="entry name" value="N-reg_PII/ATP_PRibTrfase_C"/>
</dbReference>
<evidence type="ECO:0000313" key="3">
    <source>
        <dbReference type="Proteomes" id="UP001431313"/>
    </source>
</evidence>
<evidence type="ECO:0000256" key="1">
    <source>
        <dbReference type="ARBA" id="ARBA00010169"/>
    </source>
</evidence>
<comment type="caution">
    <text evidence="2">The sequence shown here is derived from an EMBL/GenBank/DDBJ whole genome shotgun (WGS) entry which is preliminary data.</text>
</comment>
<dbReference type="SUPFAM" id="SSF54913">
    <property type="entry name" value="GlnB-like"/>
    <property type="match status" value="1"/>
</dbReference>
<dbReference type="Proteomes" id="UP001431313">
    <property type="component" value="Unassembled WGS sequence"/>
</dbReference>
<dbReference type="RefSeq" id="WP_258790264.1">
    <property type="nucleotide sequence ID" value="NZ_JANUGQ010000028.1"/>
</dbReference>
<organism evidence="2 3">
    <name type="scientific">Streptomyces pyxinae</name>
    <dbReference type="NCBI Taxonomy" id="2970734"/>
    <lineage>
        <taxon>Bacteria</taxon>
        <taxon>Bacillati</taxon>
        <taxon>Actinomycetota</taxon>
        <taxon>Actinomycetes</taxon>
        <taxon>Kitasatosporales</taxon>
        <taxon>Streptomycetaceae</taxon>
        <taxon>Streptomyces</taxon>
    </lineage>
</organism>
<dbReference type="PANTHER" id="PTHR23419:SF8">
    <property type="entry name" value="FI09726P"/>
    <property type="match status" value="1"/>
</dbReference>
<dbReference type="Gene3D" id="3.30.70.120">
    <property type="match status" value="1"/>
</dbReference>
<name>A0ABT2CPF6_9ACTN</name>
<comment type="similarity">
    <text evidence="1">Belongs to the CutA family.</text>
</comment>